<name>A0A553NE95_TIGCA</name>
<comment type="caution">
    <text evidence="3">The sequence shown here is derived from an EMBL/GenBank/DDBJ whole genome shotgun (WGS) entry which is preliminary data.</text>
</comment>
<organism evidence="3 4">
    <name type="scientific">Tigriopus californicus</name>
    <name type="common">Marine copepod</name>
    <dbReference type="NCBI Taxonomy" id="6832"/>
    <lineage>
        <taxon>Eukaryota</taxon>
        <taxon>Metazoa</taxon>
        <taxon>Ecdysozoa</taxon>
        <taxon>Arthropoda</taxon>
        <taxon>Crustacea</taxon>
        <taxon>Multicrustacea</taxon>
        <taxon>Hexanauplia</taxon>
        <taxon>Copepoda</taxon>
        <taxon>Harpacticoida</taxon>
        <taxon>Harpacticidae</taxon>
        <taxon>Tigriopus</taxon>
    </lineage>
</organism>
<feature type="compositionally biased region" description="Pro residues" evidence="2">
    <location>
        <begin position="1225"/>
        <end position="1234"/>
    </location>
</feature>
<feature type="region of interest" description="Disordered" evidence="2">
    <location>
        <begin position="871"/>
        <end position="923"/>
    </location>
</feature>
<feature type="compositionally biased region" description="Polar residues" evidence="2">
    <location>
        <begin position="1026"/>
        <end position="1047"/>
    </location>
</feature>
<feature type="region of interest" description="Disordered" evidence="2">
    <location>
        <begin position="840"/>
        <end position="859"/>
    </location>
</feature>
<feature type="region of interest" description="Disordered" evidence="2">
    <location>
        <begin position="1409"/>
        <end position="1523"/>
    </location>
</feature>
<evidence type="ECO:0000256" key="1">
    <source>
        <dbReference type="SAM" id="Coils"/>
    </source>
</evidence>
<feature type="compositionally biased region" description="Polar residues" evidence="2">
    <location>
        <begin position="1293"/>
        <end position="1306"/>
    </location>
</feature>
<feature type="compositionally biased region" description="Basic and acidic residues" evidence="2">
    <location>
        <begin position="1280"/>
        <end position="1289"/>
    </location>
</feature>
<proteinExistence type="predicted"/>
<feature type="region of interest" description="Disordered" evidence="2">
    <location>
        <begin position="1023"/>
        <end position="1349"/>
    </location>
</feature>
<feature type="compositionally biased region" description="Low complexity" evidence="2">
    <location>
        <begin position="33"/>
        <end position="42"/>
    </location>
</feature>
<dbReference type="Proteomes" id="UP000318571">
    <property type="component" value="Chromosome 10"/>
</dbReference>
<feature type="compositionally biased region" description="Low complexity" evidence="2">
    <location>
        <begin position="454"/>
        <end position="471"/>
    </location>
</feature>
<feature type="compositionally biased region" description="Basic and acidic residues" evidence="2">
    <location>
        <begin position="357"/>
        <end position="373"/>
    </location>
</feature>
<feature type="compositionally biased region" description="Polar residues" evidence="2">
    <location>
        <begin position="228"/>
        <end position="238"/>
    </location>
</feature>
<feature type="region of interest" description="Disordered" evidence="2">
    <location>
        <begin position="197"/>
        <end position="262"/>
    </location>
</feature>
<accession>A0A553NE95</accession>
<feature type="coiled-coil region" evidence="1">
    <location>
        <begin position="569"/>
        <end position="596"/>
    </location>
</feature>
<feature type="compositionally biased region" description="Basic and acidic residues" evidence="2">
    <location>
        <begin position="1"/>
        <end position="10"/>
    </location>
</feature>
<feature type="region of interest" description="Disordered" evidence="2">
    <location>
        <begin position="494"/>
        <end position="513"/>
    </location>
</feature>
<protein>
    <submittedName>
        <fullName evidence="3">Uncharacterized protein</fullName>
    </submittedName>
</protein>
<feature type="compositionally biased region" description="Low complexity" evidence="2">
    <location>
        <begin position="313"/>
        <end position="328"/>
    </location>
</feature>
<feature type="compositionally biased region" description="Pro residues" evidence="2">
    <location>
        <begin position="1204"/>
        <end position="1213"/>
    </location>
</feature>
<feature type="compositionally biased region" description="Polar residues" evidence="2">
    <location>
        <begin position="1450"/>
        <end position="1461"/>
    </location>
</feature>
<feature type="compositionally biased region" description="Polar residues" evidence="2">
    <location>
        <begin position="895"/>
        <end position="907"/>
    </location>
</feature>
<feature type="compositionally biased region" description="Low complexity" evidence="2">
    <location>
        <begin position="1139"/>
        <end position="1151"/>
    </location>
</feature>
<feature type="region of interest" description="Disordered" evidence="2">
    <location>
        <begin position="418"/>
        <end position="484"/>
    </location>
</feature>
<feature type="compositionally biased region" description="Polar residues" evidence="2">
    <location>
        <begin position="981"/>
        <end position="1000"/>
    </location>
</feature>
<feature type="region of interest" description="Disordered" evidence="2">
    <location>
        <begin position="276"/>
        <end position="330"/>
    </location>
</feature>
<keyword evidence="1" id="KW-0175">Coiled coil</keyword>
<evidence type="ECO:0000313" key="3">
    <source>
        <dbReference type="EMBL" id="TRY63735.1"/>
    </source>
</evidence>
<dbReference type="STRING" id="6832.A0A553NE95"/>
<dbReference type="EMBL" id="VCGU01000458">
    <property type="protein sequence ID" value="TRY63735.1"/>
    <property type="molecule type" value="Genomic_DNA"/>
</dbReference>
<evidence type="ECO:0000256" key="2">
    <source>
        <dbReference type="SAM" id="MobiDB-lite"/>
    </source>
</evidence>
<gene>
    <name evidence="3" type="ORF">TCAL_02063</name>
</gene>
<feature type="compositionally biased region" description="Low complexity" evidence="2">
    <location>
        <begin position="60"/>
        <end position="71"/>
    </location>
</feature>
<feature type="compositionally biased region" description="Basic and acidic residues" evidence="2">
    <location>
        <begin position="1307"/>
        <end position="1326"/>
    </location>
</feature>
<feature type="compositionally biased region" description="Basic and acidic residues" evidence="2">
    <location>
        <begin position="244"/>
        <end position="258"/>
    </location>
</feature>
<feature type="compositionally biased region" description="Polar residues" evidence="2">
    <location>
        <begin position="1328"/>
        <end position="1339"/>
    </location>
</feature>
<feature type="region of interest" description="Disordered" evidence="2">
    <location>
        <begin position="981"/>
        <end position="1007"/>
    </location>
</feature>
<feature type="region of interest" description="Disordered" evidence="2">
    <location>
        <begin position="1362"/>
        <end position="1382"/>
    </location>
</feature>
<evidence type="ECO:0000313" key="4">
    <source>
        <dbReference type="Proteomes" id="UP000318571"/>
    </source>
</evidence>
<dbReference type="OMA" id="HERVESK"/>
<feature type="region of interest" description="Disordered" evidence="2">
    <location>
        <begin position="1"/>
        <end position="85"/>
    </location>
</feature>
<reference evidence="3 4" key="1">
    <citation type="journal article" date="2018" name="Nat. Ecol. Evol.">
        <title>Genomic signatures of mitonuclear coevolution across populations of Tigriopus californicus.</title>
        <authorList>
            <person name="Barreto F.S."/>
            <person name="Watson E.T."/>
            <person name="Lima T.G."/>
            <person name="Willett C.S."/>
            <person name="Edmands S."/>
            <person name="Li W."/>
            <person name="Burton R.S."/>
        </authorList>
    </citation>
    <scope>NUCLEOTIDE SEQUENCE [LARGE SCALE GENOMIC DNA]</scope>
    <source>
        <strain evidence="3 4">San Diego</strain>
    </source>
</reference>
<feature type="compositionally biased region" description="Polar residues" evidence="2">
    <location>
        <begin position="12"/>
        <end position="25"/>
    </location>
</feature>
<feature type="coiled-coil region" evidence="1">
    <location>
        <begin position="642"/>
        <end position="669"/>
    </location>
</feature>
<keyword evidence="4" id="KW-1185">Reference proteome</keyword>
<feature type="region of interest" description="Disordered" evidence="2">
    <location>
        <begin position="342"/>
        <end position="373"/>
    </location>
</feature>
<feature type="compositionally biased region" description="Polar residues" evidence="2">
    <location>
        <begin position="437"/>
        <end position="450"/>
    </location>
</feature>
<feature type="compositionally biased region" description="Basic and acidic residues" evidence="2">
    <location>
        <begin position="418"/>
        <end position="427"/>
    </location>
</feature>
<feature type="compositionally biased region" description="Basic and acidic residues" evidence="2">
    <location>
        <begin position="1340"/>
        <end position="1349"/>
    </location>
</feature>
<feature type="compositionally biased region" description="Acidic residues" evidence="2">
    <location>
        <begin position="1244"/>
        <end position="1254"/>
    </location>
</feature>
<sequence length="1523" mass="174854">MPTMTKDIRSETMAQNGLHGTSSPIAQPRPTLATTSGTATSGQDEFFTSSVAVQHKRNAQESSHSMQQQHQQQHHQQFKTSQSYAYNSASSSAYQEYDEDPQVRKVLWPANYNIYQPEMAAADPLNVHTPQINEHIDKPLSWIQSVANSHERVESKEREYEMDIQKRTWDVHLANNRLSRSKSRSILDRAKSYERSTMNANEVSMSLPGSRRGSFSRRIPSPAMNGRIGQNQNDNFWQTAVDGADSRPQSRTDHDSRKWSSVGKLNTSDWEEKIRNASKSSHQLQGPRRIQYDKNLPYSVGGGSVSDQHQFQQKSSTSKTNSSSLNQLAQSCSKEEIIEQWMRQSTTNPAPKIRSTNNEDEKPTGSKQSDDELRRFAYDMAQSMSKDHAETGMFRAVPAQANPDVQEGNWENWREIAEQRRQEERQRAAQKAHQRKGTQMQEQQGSPATKNRQHQQTTSYDQYQSSSSQQMKQKHYFQEQQSMKERQIQAIYQQNQGQGPQQRIMEPQQQQQQTNVKMKVVSSNAGGNATYQDQRSLKEKKLALQQQRDHERQMMITERKRQEEHRFHEQRTQQQMEEEEQRIQQQKIQEQKRIQEEQRFHQQKVQEEKMIQQQIIENEKKIHEQRRIQEQAYFEEQQRLEETRFREQKKRFEEQMRMEEQRKQTEQDMVIRQQRERFEAERKKYEYSLANNHQFSRQEEKHLSKQFEQQSFQAAEPKTRRAPKVKLQKAQSFNQEDMESLKTDHFANIKTGQVNEKRHFWMRSSSNERLNEQRFQSPGPRRRWIGEKDWIRQQALKNLDNSSPQGSSFSHATDFGNVKHVAKDWTNIVKSKSSTAILQDNYESRSRPGSSLSKPVPSWLREDQASDSTLHLTRDIHTNQVKETVEAWPSKSRESSQQPHSGRSTPAPTRHIGESFADNRIAKDGKVELRYESAPTKASKVQPGNALEPSLKLVNVAVMRVKHEDQDKIKFSHTAQEQMKSFTSSETKATISNPSSNTFQEQKHSSDFTPLRKLGTKETIPEPIRHTQTIQEPNNKIQPAADNSSSHSYDKSVVNMNAAKPTFGRTPPKIPFSKGRAGEDGTQGKPPVPSPRIPSPDKRPPPTMPKPKMQPVVPLNVANKNLEPQNGLPMPVSQSWFDASAEASEVSSTSSFGHFEQIAPPQGTNKTPIPVLAGWFDEEQRKGKPQSNESLKHKPQTQRGAQAPIPPPPPPPQMNKKEKRVDFVEPPPFSPPPESDISSLNIEEMSEGGTDIEEIPIRGNVKGNIALFQEGSTGNRPKQGGHEDWKDSMKGCVSQSRQAYVQQTSNLDKDDSERLERQKELEEISKARAQTNWDNTSPHEGSESLKDSRTRELQAIAELRSKRAADAWEAERSSEKVLEATRDQRAKELQEIASMRSQNNWDEVNAEVRAKADRSQVIQEQRQIDHGPTEPSPQPLPKNPNDLDIDEMISSFQDVAASWQQRESEPQAPANQTQRAEVPSRRIGNLFKRPPAQTGESPNIPSPPPRESSKDYMMDVHQQNKQI</sequence>